<name>A0ABQ5QE30_9BACT</name>
<dbReference type="EMBL" id="BSDE01000003">
    <property type="protein sequence ID" value="GLH73105.1"/>
    <property type="molecule type" value="Genomic_DNA"/>
</dbReference>
<dbReference type="SUPFAM" id="SSF55144">
    <property type="entry name" value="LigT-like"/>
    <property type="match status" value="1"/>
</dbReference>
<evidence type="ECO:0000256" key="2">
    <source>
        <dbReference type="HAMAP-Rule" id="MF_01940"/>
    </source>
</evidence>
<reference evidence="3 4" key="1">
    <citation type="journal article" date="2023" name="Antonie Van Leeuwenhoek">
        <title>Mesoterricola silvestris gen. nov., sp. nov., Mesoterricola sediminis sp. nov., Geothrix oryzae sp. nov., Geothrix edaphica sp. nov., Geothrix rubra sp. nov., and Geothrix limicola sp. nov., six novel members of Acidobacteriota isolated from soils.</title>
        <authorList>
            <person name="Itoh H."/>
            <person name="Sugisawa Y."/>
            <person name="Mise K."/>
            <person name="Xu Z."/>
            <person name="Kuniyasu M."/>
            <person name="Ushijima N."/>
            <person name="Kawano K."/>
            <person name="Kobayashi E."/>
            <person name="Shiratori Y."/>
            <person name="Masuda Y."/>
            <person name="Senoo K."/>
        </authorList>
    </citation>
    <scope>NUCLEOTIDE SEQUENCE [LARGE SCALE GENOMIC DNA]</scope>
    <source>
        <strain evidence="3 4">Red804</strain>
    </source>
</reference>
<evidence type="ECO:0000313" key="4">
    <source>
        <dbReference type="Proteomes" id="UP001165069"/>
    </source>
</evidence>
<comment type="caution">
    <text evidence="3">The sequence shown here is derived from an EMBL/GenBank/DDBJ whole genome shotgun (WGS) entry which is preliminary data.</text>
</comment>
<dbReference type="InterPro" id="IPR004175">
    <property type="entry name" value="RNA_CPDase"/>
</dbReference>
<feature type="active site" description="Proton donor" evidence="2">
    <location>
        <position position="46"/>
    </location>
</feature>
<keyword evidence="1 2" id="KW-0378">Hydrolase</keyword>
<feature type="short sequence motif" description="HXTX 2" evidence="2">
    <location>
        <begin position="132"/>
        <end position="135"/>
    </location>
</feature>
<comment type="function">
    <text evidence="2">Hydrolyzes RNA 2',3'-cyclic phosphodiester to an RNA 2'-phosphomonoester.</text>
</comment>
<gene>
    <name evidence="3" type="ORF">GETHLI_16070</name>
</gene>
<dbReference type="Proteomes" id="UP001165069">
    <property type="component" value="Unassembled WGS sequence"/>
</dbReference>
<dbReference type="Gene3D" id="3.90.1140.10">
    <property type="entry name" value="Cyclic phosphodiesterase"/>
    <property type="match status" value="1"/>
</dbReference>
<evidence type="ECO:0000313" key="3">
    <source>
        <dbReference type="EMBL" id="GLH73105.1"/>
    </source>
</evidence>
<dbReference type="PANTHER" id="PTHR35561:SF1">
    <property type="entry name" value="RNA 2',3'-CYCLIC PHOSPHODIESTERASE"/>
    <property type="match status" value="1"/>
</dbReference>
<keyword evidence="4" id="KW-1185">Reference proteome</keyword>
<dbReference type="EC" id="3.1.4.58" evidence="2"/>
<dbReference type="RefSeq" id="WP_285573708.1">
    <property type="nucleotide sequence ID" value="NZ_BSDE01000003.1"/>
</dbReference>
<sequence length="182" mass="19869">MFHQVEGRGLRLFFALPLPEGLAAALEGWRQGYPGIEGWCASADLHLTLAFLGHRPPLILPGLEALGASVAARHRIFSLQTAALGSFSKHPTTRLLWLGLDPARALEALAEDLRRALLAAGESLDTRPFHPHLTLARFKQAQPFAAFADPPARAFAADRLVLFESRPRGHHTPLGTWPLRGV</sequence>
<feature type="active site" description="Proton acceptor" evidence="2">
    <location>
        <position position="132"/>
    </location>
</feature>
<dbReference type="PANTHER" id="PTHR35561">
    <property type="entry name" value="RNA 2',3'-CYCLIC PHOSPHODIESTERASE"/>
    <property type="match status" value="1"/>
</dbReference>
<dbReference type="NCBIfam" id="TIGR02258">
    <property type="entry name" value="2_5_ligase"/>
    <property type="match status" value="1"/>
</dbReference>
<proteinExistence type="inferred from homology"/>
<feature type="short sequence motif" description="HXTX 1" evidence="2">
    <location>
        <begin position="46"/>
        <end position="49"/>
    </location>
</feature>
<protein>
    <recommendedName>
        <fullName evidence="2">RNA 2',3'-cyclic phosphodiesterase</fullName>
        <shortName evidence="2">RNA 2',3'-CPDase</shortName>
        <ecNumber evidence="2">3.1.4.58</ecNumber>
    </recommendedName>
</protein>
<accession>A0ABQ5QE30</accession>
<dbReference type="Pfam" id="PF13563">
    <property type="entry name" value="2_5_RNA_ligase2"/>
    <property type="match status" value="1"/>
</dbReference>
<organism evidence="3 4">
    <name type="scientific">Geothrix limicola</name>
    <dbReference type="NCBI Taxonomy" id="2927978"/>
    <lineage>
        <taxon>Bacteria</taxon>
        <taxon>Pseudomonadati</taxon>
        <taxon>Acidobacteriota</taxon>
        <taxon>Holophagae</taxon>
        <taxon>Holophagales</taxon>
        <taxon>Holophagaceae</taxon>
        <taxon>Geothrix</taxon>
    </lineage>
</organism>
<comment type="similarity">
    <text evidence="2">Belongs to the 2H phosphoesterase superfamily. ThpR family.</text>
</comment>
<evidence type="ECO:0000256" key="1">
    <source>
        <dbReference type="ARBA" id="ARBA00022801"/>
    </source>
</evidence>
<dbReference type="HAMAP" id="MF_01940">
    <property type="entry name" value="RNA_CPDase"/>
    <property type="match status" value="1"/>
</dbReference>
<comment type="catalytic activity">
    <reaction evidence="2">
        <text>a 3'-end 2',3'-cyclophospho-ribonucleotide-RNA + H2O = a 3'-end 2'-phospho-ribonucleotide-RNA + H(+)</text>
        <dbReference type="Rhea" id="RHEA:11828"/>
        <dbReference type="Rhea" id="RHEA-COMP:10464"/>
        <dbReference type="Rhea" id="RHEA-COMP:17353"/>
        <dbReference type="ChEBI" id="CHEBI:15377"/>
        <dbReference type="ChEBI" id="CHEBI:15378"/>
        <dbReference type="ChEBI" id="CHEBI:83064"/>
        <dbReference type="ChEBI" id="CHEBI:173113"/>
        <dbReference type="EC" id="3.1.4.58"/>
    </reaction>
</comment>
<dbReference type="InterPro" id="IPR009097">
    <property type="entry name" value="Cyclic_Pdiesterase"/>
</dbReference>